<dbReference type="InterPro" id="IPR036188">
    <property type="entry name" value="FAD/NAD-bd_sf"/>
</dbReference>
<accession>A0A6C0C9A0</accession>
<keyword evidence="1" id="KW-0812">Transmembrane</keyword>
<dbReference type="AlphaFoldDB" id="A0A6C0C9A0"/>
<organism evidence="3">
    <name type="scientific">viral metagenome</name>
    <dbReference type="NCBI Taxonomy" id="1070528"/>
    <lineage>
        <taxon>unclassified sequences</taxon>
        <taxon>metagenomes</taxon>
        <taxon>organismal metagenomes</taxon>
    </lineage>
</organism>
<dbReference type="EMBL" id="MN739355">
    <property type="protein sequence ID" value="QHT00390.1"/>
    <property type="molecule type" value="Genomic_DNA"/>
</dbReference>
<proteinExistence type="predicted"/>
<evidence type="ECO:0000313" key="3">
    <source>
        <dbReference type="EMBL" id="QHT00390.1"/>
    </source>
</evidence>
<dbReference type="Pfam" id="PF13450">
    <property type="entry name" value="NAD_binding_8"/>
    <property type="match status" value="1"/>
</dbReference>
<evidence type="ECO:0000259" key="2">
    <source>
        <dbReference type="Pfam" id="PF01593"/>
    </source>
</evidence>
<dbReference type="PANTHER" id="PTHR42923:SF46">
    <property type="entry name" value="AMINE OXIDASE"/>
    <property type="match status" value="1"/>
</dbReference>
<dbReference type="InterPro" id="IPR050464">
    <property type="entry name" value="Zeta_carotene_desat/Oxidored"/>
</dbReference>
<dbReference type="GO" id="GO:0016491">
    <property type="term" value="F:oxidoreductase activity"/>
    <property type="evidence" value="ECO:0007669"/>
    <property type="project" value="InterPro"/>
</dbReference>
<feature type="domain" description="Amine oxidase" evidence="2">
    <location>
        <begin position="205"/>
        <end position="290"/>
    </location>
</feature>
<dbReference type="PRINTS" id="PR00419">
    <property type="entry name" value="ADXRDTASE"/>
</dbReference>
<dbReference type="PANTHER" id="PTHR42923">
    <property type="entry name" value="PROTOPORPHYRINOGEN OXIDASE"/>
    <property type="match status" value="1"/>
</dbReference>
<dbReference type="Pfam" id="PF01593">
    <property type="entry name" value="Amino_oxidase"/>
    <property type="match status" value="1"/>
</dbReference>
<dbReference type="InterPro" id="IPR002937">
    <property type="entry name" value="Amino_oxidase"/>
</dbReference>
<name>A0A6C0C9A0_9ZZZZ</name>
<dbReference type="SUPFAM" id="SSF51905">
    <property type="entry name" value="FAD/NAD(P)-binding domain"/>
    <property type="match status" value="1"/>
</dbReference>
<protein>
    <recommendedName>
        <fullName evidence="2">Amine oxidase domain-containing protein</fullName>
    </recommendedName>
</protein>
<evidence type="ECO:0000256" key="1">
    <source>
        <dbReference type="SAM" id="Phobius"/>
    </source>
</evidence>
<dbReference type="Gene3D" id="3.50.50.60">
    <property type="entry name" value="FAD/NAD(P)-binding domain"/>
    <property type="match status" value="1"/>
</dbReference>
<feature type="transmembrane region" description="Helical" evidence="1">
    <location>
        <begin position="507"/>
        <end position="525"/>
    </location>
</feature>
<reference evidence="3" key="1">
    <citation type="journal article" date="2020" name="Nature">
        <title>Giant virus diversity and host interactions through global metagenomics.</title>
        <authorList>
            <person name="Schulz F."/>
            <person name="Roux S."/>
            <person name="Paez-Espino D."/>
            <person name="Jungbluth S."/>
            <person name="Walsh D.A."/>
            <person name="Denef V.J."/>
            <person name="McMahon K.D."/>
            <person name="Konstantinidis K.T."/>
            <person name="Eloe-Fadrosh E.A."/>
            <person name="Kyrpides N.C."/>
            <person name="Woyke T."/>
        </authorList>
    </citation>
    <scope>NUCLEOTIDE SEQUENCE</scope>
    <source>
        <strain evidence="3">GVMAG-M-3300020192-26</strain>
    </source>
</reference>
<keyword evidence="1" id="KW-1133">Transmembrane helix</keyword>
<keyword evidence="1" id="KW-0472">Membrane</keyword>
<sequence length="530" mass="60649">MTQKIAVFGGGIGGLTVAHQLSKFPQYEINIYEKKDVIGGLARSSRDDTKCVSEYCWRAYFDFYDNLFGIMREIPLIEDPSKSVIDNLTNCSNTNFSDKEFTLKDKIIGVKKILYGVTSCDGRLDLLDNISWWKSLEGTDNSNLYRATSSWLGGNRYRCSYKSVIKVGMEMDIIPKLYHNYMNYVTTQPTSEAWFRHWQKHLTDNNVKIHFNTQLEKVDIVNNKIISATLSTGEVITADYYVFALPVEILDIIIARTPELQQGQLLNINELKHLGFQMQLSFQVYFDRSISLGINPGRGKNNTFFIIDSPWDVVVLQYDKIYKGVELCKDISSAKGGWSVAVCTPDSVGIVYGKPFYRCTYDEIITELWQQMYTCKSLQKKIYEENGYTMEEDMVIKWSPMWPGYAYIDGMIKTNEPKFTNNAKTGALRPSIRTHIPNLFIATGYCREAIDIFSTDAAASSGKSVAYAIHGPELEQATVRRRPIIFAPFRAIDEVMFSNNLPNINPAIIFSFIFFVIVLVTYYLYQKIKR</sequence>